<evidence type="ECO:0000256" key="2">
    <source>
        <dbReference type="ARBA" id="ARBA00022670"/>
    </source>
</evidence>
<dbReference type="SUPFAM" id="SSF54001">
    <property type="entry name" value="Cysteine proteinases"/>
    <property type="match status" value="1"/>
</dbReference>
<comment type="similarity">
    <text evidence="1">Belongs to the peptidase C48 family.</text>
</comment>
<comment type="caution">
    <text evidence="6">The sequence shown here is derived from an EMBL/GenBank/DDBJ whole genome shotgun (WGS) entry which is preliminary data.</text>
</comment>
<evidence type="ECO:0000313" key="7">
    <source>
        <dbReference type="Proteomes" id="UP000823775"/>
    </source>
</evidence>
<evidence type="ECO:0000256" key="1">
    <source>
        <dbReference type="ARBA" id="ARBA00005234"/>
    </source>
</evidence>
<accession>A0ABS8VDS8</accession>
<dbReference type="Gene3D" id="3.40.395.10">
    <property type="entry name" value="Adenoviral Proteinase, Chain A"/>
    <property type="match status" value="1"/>
</dbReference>
<evidence type="ECO:0000256" key="3">
    <source>
        <dbReference type="ARBA" id="ARBA00022801"/>
    </source>
</evidence>
<dbReference type="Proteomes" id="UP000823775">
    <property type="component" value="Unassembled WGS sequence"/>
</dbReference>
<keyword evidence="7" id="KW-1185">Reference proteome</keyword>
<reference evidence="6 7" key="1">
    <citation type="journal article" date="2021" name="BMC Genomics">
        <title>Datura genome reveals duplications of psychoactive alkaloid biosynthetic genes and high mutation rate following tissue culture.</title>
        <authorList>
            <person name="Rajewski A."/>
            <person name="Carter-House D."/>
            <person name="Stajich J."/>
            <person name="Litt A."/>
        </authorList>
    </citation>
    <scope>NUCLEOTIDE SEQUENCE [LARGE SCALE GENOMIC DNA]</scope>
    <source>
        <strain evidence="6">AR-01</strain>
    </source>
</reference>
<gene>
    <name evidence="6" type="ORF">HAX54_034309</name>
</gene>
<name>A0ABS8VDS8_DATST</name>
<organism evidence="6 7">
    <name type="scientific">Datura stramonium</name>
    <name type="common">Jimsonweed</name>
    <name type="synonym">Common thornapple</name>
    <dbReference type="NCBI Taxonomy" id="4076"/>
    <lineage>
        <taxon>Eukaryota</taxon>
        <taxon>Viridiplantae</taxon>
        <taxon>Streptophyta</taxon>
        <taxon>Embryophyta</taxon>
        <taxon>Tracheophyta</taxon>
        <taxon>Spermatophyta</taxon>
        <taxon>Magnoliopsida</taxon>
        <taxon>eudicotyledons</taxon>
        <taxon>Gunneridae</taxon>
        <taxon>Pentapetalae</taxon>
        <taxon>asterids</taxon>
        <taxon>lamiids</taxon>
        <taxon>Solanales</taxon>
        <taxon>Solanaceae</taxon>
        <taxon>Solanoideae</taxon>
        <taxon>Datureae</taxon>
        <taxon>Datura</taxon>
    </lineage>
</organism>
<protein>
    <recommendedName>
        <fullName evidence="5">Ubiquitin-like protease family profile domain-containing protein</fullName>
    </recommendedName>
</protein>
<keyword evidence="2" id="KW-0645">Protease</keyword>
<dbReference type="Pfam" id="PF02902">
    <property type="entry name" value="Peptidase_C48"/>
    <property type="match status" value="1"/>
</dbReference>
<feature type="compositionally biased region" description="Polar residues" evidence="4">
    <location>
        <begin position="244"/>
        <end position="268"/>
    </location>
</feature>
<evidence type="ECO:0000256" key="4">
    <source>
        <dbReference type="SAM" id="MobiDB-lite"/>
    </source>
</evidence>
<evidence type="ECO:0000259" key="5">
    <source>
        <dbReference type="Pfam" id="PF02902"/>
    </source>
</evidence>
<dbReference type="InterPro" id="IPR038765">
    <property type="entry name" value="Papain-like_cys_pep_sf"/>
</dbReference>
<evidence type="ECO:0000313" key="6">
    <source>
        <dbReference type="EMBL" id="MCD9645425.1"/>
    </source>
</evidence>
<dbReference type="InterPro" id="IPR003653">
    <property type="entry name" value="Peptidase_C48_C"/>
</dbReference>
<feature type="domain" description="Ubiquitin-like protease family profile" evidence="5">
    <location>
        <begin position="53"/>
        <end position="201"/>
    </location>
</feature>
<dbReference type="EMBL" id="JACEIK010004425">
    <property type="protein sequence ID" value="MCD9645425.1"/>
    <property type="molecule type" value="Genomic_DNA"/>
</dbReference>
<sequence>MHNRHIDYPGHYNPIDIILDLNFYNFIKDVYNKLSEKSLNSSAIQLKQSLDKHDFTDYFLDYCKGVRPYPGGVPWLGEKRIFIVMALEKIHFVALEFMINDRVINVYDCNLPCCPEDEFFQHIQPVMELWPRFLKQSGMFNHLPPKLLNKEWIYDQKTDLPKNETGATCCAYSLSFIEHLITNTLMHILCDNIVEQMRWRWVVGLLFMFNTGKRQGAGGFILRARKIIPSSKERSSRGKAAVAQTDNPGATTESTTCKGSVSAQGNGS</sequence>
<feature type="region of interest" description="Disordered" evidence="4">
    <location>
        <begin position="230"/>
        <end position="268"/>
    </location>
</feature>
<keyword evidence="3" id="KW-0378">Hydrolase</keyword>
<proteinExistence type="inferred from homology"/>